<evidence type="ECO:0000259" key="7">
    <source>
        <dbReference type="PROSITE" id="PS50048"/>
    </source>
</evidence>
<dbReference type="PANTHER" id="PTHR31845:SF17">
    <property type="entry name" value="ZN(II)2CYS6 TRANSCRIPTION FACTOR (EUROFUNG)"/>
    <property type="match status" value="1"/>
</dbReference>
<dbReference type="InterPro" id="IPR051089">
    <property type="entry name" value="prtT"/>
</dbReference>
<dbReference type="Proteomes" id="UP000297777">
    <property type="component" value="Unassembled WGS sequence"/>
</dbReference>
<comment type="caution">
    <text evidence="8">The sequence shown here is derived from an EMBL/GenBank/DDBJ whole genome shotgun (WGS) entry which is preliminary data.</text>
</comment>
<organism evidence="8 9">
    <name type="scientific">Botrytis tulipae</name>
    <dbReference type="NCBI Taxonomy" id="87230"/>
    <lineage>
        <taxon>Eukaryota</taxon>
        <taxon>Fungi</taxon>
        <taxon>Dikarya</taxon>
        <taxon>Ascomycota</taxon>
        <taxon>Pezizomycotina</taxon>
        <taxon>Leotiomycetes</taxon>
        <taxon>Helotiales</taxon>
        <taxon>Sclerotiniaceae</taxon>
        <taxon>Botrytis</taxon>
    </lineage>
</organism>
<dbReference type="SUPFAM" id="SSF57701">
    <property type="entry name" value="Zn2/Cys6 DNA-binding domain"/>
    <property type="match status" value="1"/>
</dbReference>
<keyword evidence="5" id="KW-0539">Nucleus</keyword>
<evidence type="ECO:0000256" key="3">
    <source>
        <dbReference type="ARBA" id="ARBA00023125"/>
    </source>
</evidence>
<dbReference type="InterPro" id="IPR001138">
    <property type="entry name" value="Zn2Cys6_DnaBD"/>
</dbReference>
<gene>
    <name evidence="8" type="ORF">BTUL_0001g00550</name>
</gene>
<dbReference type="Gene3D" id="4.10.240.10">
    <property type="entry name" value="Zn(2)-C6 fungal-type DNA-binding domain"/>
    <property type="match status" value="1"/>
</dbReference>
<comment type="subcellular location">
    <subcellularLocation>
        <location evidence="1">Nucleus</location>
    </subcellularLocation>
</comment>
<evidence type="ECO:0000256" key="4">
    <source>
        <dbReference type="ARBA" id="ARBA00023163"/>
    </source>
</evidence>
<name>A0A4Z1F979_9HELO</name>
<evidence type="ECO:0000256" key="6">
    <source>
        <dbReference type="SAM" id="MobiDB-lite"/>
    </source>
</evidence>
<feature type="region of interest" description="Disordered" evidence="6">
    <location>
        <begin position="100"/>
        <end position="131"/>
    </location>
</feature>
<dbReference type="InterPro" id="IPR036864">
    <property type="entry name" value="Zn2-C6_fun-type_DNA-bd_sf"/>
</dbReference>
<dbReference type="Pfam" id="PF00172">
    <property type="entry name" value="Zn_clus"/>
    <property type="match status" value="1"/>
</dbReference>
<dbReference type="EMBL" id="PQXH01000001">
    <property type="protein sequence ID" value="TGO20048.1"/>
    <property type="molecule type" value="Genomic_DNA"/>
</dbReference>
<feature type="domain" description="Zn(2)-C6 fungal-type" evidence="7">
    <location>
        <begin position="43"/>
        <end position="76"/>
    </location>
</feature>
<dbReference type="AlphaFoldDB" id="A0A4Z1F979"/>
<dbReference type="CDD" id="cd00067">
    <property type="entry name" value="GAL4"/>
    <property type="match status" value="1"/>
</dbReference>
<keyword evidence="9" id="KW-1185">Reference proteome</keyword>
<dbReference type="GO" id="GO:0000976">
    <property type="term" value="F:transcription cis-regulatory region binding"/>
    <property type="evidence" value="ECO:0007669"/>
    <property type="project" value="TreeGrafter"/>
</dbReference>
<evidence type="ECO:0000256" key="2">
    <source>
        <dbReference type="ARBA" id="ARBA00023015"/>
    </source>
</evidence>
<accession>A0A4Z1F979</accession>
<proteinExistence type="predicted"/>
<keyword evidence="2" id="KW-0805">Transcription regulation</keyword>
<evidence type="ECO:0000313" key="9">
    <source>
        <dbReference type="Proteomes" id="UP000297777"/>
    </source>
</evidence>
<sequence length="496" mass="53696">MSPQQDNVQQMSADTGVFHSERLLDFSDESINIGVPKSHKQLACAKCHTQKLRCVRKSPGENACDRCLATNVECVARQLQRMGRPADYCRRNNHNASASINGARYKNKSRYGGASRRIGSTTSSGSGSSHLSTAGSDCGVIAWSPSADGESASSYRGAGAGTEFAGLSPNKVDVAMCTSMDISVEINENTGNSNSNDSSSSSSSSTIVTQITPTSYTGSDLDIWSSWATPTQPNSYADSPFAGLESSNSLFPQYNDFPASLFAHGFDATGIGASTKPDNITDLQPELDDTPNDPVEQLTKLHLELYRCLTSVKVVETAKKDKMLNPSKQDGSIDTSWLQQLFQTTERFIDALTSYVGNNLPPSNAKTVSAGLISSSDTQELTTTEEADTATGLMIVSCYMRLLQIFEVVVFIIETHRDFQCPGSYVEIRFGSFAAKTDRMLSARLLGQYVLHLLCGISEAVDKAIASRQPYARAIVDARRVEAKLKERIAIAFHES</sequence>
<dbReference type="PANTHER" id="PTHR31845">
    <property type="entry name" value="FINGER DOMAIN PROTEIN, PUTATIVE-RELATED"/>
    <property type="match status" value="1"/>
</dbReference>
<feature type="compositionally biased region" description="Low complexity" evidence="6">
    <location>
        <begin position="192"/>
        <end position="205"/>
    </location>
</feature>
<dbReference type="OrthoDB" id="4222821at2759"/>
<dbReference type="GO" id="GO:0008270">
    <property type="term" value="F:zinc ion binding"/>
    <property type="evidence" value="ECO:0007669"/>
    <property type="project" value="InterPro"/>
</dbReference>
<keyword evidence="3" id="KW-0238">DNA-binding</keyword>
<dbReference type="PROSITE" id="PS00463">
    <property type="entry name" value="ZN2_CY6_FUNGAL_1"/>
    <property type="match status" value="1"/>
</dbReference>
<evidence type="ECO:0000256" key="1">
    <source>
        <dbReference type="ARBA" id="ARBA00004123"/>
    </source>
</evidence>
<dbReference type="PROSITE" id="PS50048">
    <property type="entry name" value="ZN2_CY6_FUNGAL_2"/>
    <property type="match status" value="1"/>
</dbReference>
<dbReference type="GO" id="GO:0000981">
    <property type="term" value="F:DNA-binding transcription factor activity, RNA polymerase II-specific"/>
    <property type="evidence" value="ECO:0007669"/>
    <property type="project" value="InterPro"/>
</dbReference>
<feature type="compositionally biased region" description="Low complexity" evidence="6">
    <location>
        <begin position="112"/>
        <end position="131"/>
    </location>
</feature>
<dbReference type="GO" id="GO:0005634">
    <property type="term" value="C:nucleus"/>
    <property type="evidence" value="ECO:0007669"/>
    <property type="project" value="UniProtKB-SubCell"/>
</dbReference>
<keyword evidence="4" id="KW-0804">Transcription</keyword>
<evidence type="ECO:0000256" key="5">
    <source>
        <dbReference type="ARBA" id="ARBA00023242"/>
    </source>
</evidence>
<reference evidence="8 9" key="1">
    <citation type="submission" date="2017-12" db="EMBL/GenBank/DDBJ databases">
        <title>Comparative genomics of Botrytis spp.</title>
        <authorList>
            <person name="Valero-Jimenez C.A."/>
            <person name="Tapia P."/>
            <person name="Veloso J."/>
            <person name="Silva-Moreno E."/>
            <person name="Staats M."/>
            <person name="Valdes J.H."/>
            <person name="Van Kan J.A.L."/>
        </authorList>
    </citation>
    <scope>NUCLEOTIDE SEQUENCE [LARGE SCALE GENOMIC DNA]</scope>
    <source>
        <strain evidence="8 9">Bt9001</strain>
    </source>
</reference>
<protein>
    <recommendedName>
        <fullName evidence="7">Zn(2)-C6 fungal-type domain-containing protein</fullName>
    </recommendedName>
</protein>
<evidence type="ECO:0000313" key="8">
    <source>
        <dbReference type="EMBL" id="TGO20048.1"/>
    </source>
</evidence>
<feature type="region of interest" description="Disordered" evidence="6">
    <location>
        <begin position="187"/>
        <end position="207"/>
    </location>
</feature>